<protein>
    <submittedName>
        <fullName evidence="1">Uncharacterized protein</fullName>
    </submittedName>
</protein>
<proteinExistence type="predicted"/>
<dbReference type="EnsemblPlants" id="AVESA.00010b.r2.4AG0642950.1">
    <property type="protein sequence ID" value="AVESA.00010b.r2.4AG0642950.1.CDS.1"/>
    <property type="gene ID" value="AVESA.00010b.r2.4AG0642950"/>
</dbReference>
<reference evidence="1" key="2">
    <citation type="submission" date="2025-09" db="UniProtKB">
        <authorList>
            <consortium name="EnsemblPlants"/>
        </authorList>
    </citation>
    <scope>IDENTIFICATION</scope>
</reference>
<reference evidence="1" key="1">
    <citation type="submission" date="2021-05" db="EMBL/GenBank/DDBJ databases">
        <authorList>
            <person name="Scholz U."/>
            <person name="Mascher M."/>
            <person name="Fiebig A."/>
        </authorList>
    </citation>
    <scope>NUCLEOTIDE SEQUENCE [LARGE SCALE GENOMIC DNA]</scope>
</reference>
<keyword evidence="2" id="KW-1185">Reference proteome</keyword>
<evidence type="ECO:0000313" key="2">
    <source>
        <dbReference type="Proteomes" id="UP001732700"/>
    </source>
</evidence>
<organism evidence="1 2">
    <name type="scientific">Avena sativa</name>
    <name type="common">Oat</name>
    <dbReference type="NCBI Taxonomy" id="4498"/>
    <lineage>
        <taxon>Eukaryota</taxon>
        <taxon>Viridiplantae</taxon>
        <taxon>Streptophyta</taxon>
        <taxon>Embryophyta</taxon>
        <taxon>Tracheophyta</taxon>
        <taxon>Spermatophyta</taxon>
        <taxon>Magnoliopsida</taxon>
        <taxon>Liliopsida</taxon>
        <taxon>Poales</taxon>
        <taxon>Poaceae</taxon>
        <taxon>BOP clade</taxon>
        <taxon>Pooideae</taxon>
        <taxon>Poodae</taxon>
        <taxon>Poeae</taxon>
        <taxon>Poeae Chloroplast Group 1 (Aveneae type)</taxon>
        <taxon>Aveninae</taxon>
        <taxon>Avena</taxon>
    </lineage>
</organism>
<sequence length="125" mass="13802">MYSKALSIRPPSHPLLSAVSQSMSSCSDRDTSLPVRMALMPSTDTTVEKAQQLPHLPWSLTPVTAPFCRQSTDCGRSSALTLPYMNPGMAGATGPSRRRSLTRDPAKVARNSSRFMSPKRLRRRR</sequence>
<evidence type="ECO:0000313" key="1">
    <source>
        <dbReference type="EnsemblPlants" id="AVESA.00010b.r2.4AG0642950.1.CDS.1"/>
    </source>
</evidence>
<dbReference type="Proteomes" id="UP001732700">
    <property type="component" value="Chromosome 4A"/>
</dbReference>
<name>A0ACD5WN40_AVESA</name>
<accession>A0ACD5WN40</accession>